<name>A0A0C2DC66_9BACT</name>
<dbReference type="NCBIfam" id="TIGR00276">
    <property type="entry name" value="tRNA epoxyqueuosine(34) reductase QueG"/>
    <property type="match status" value="1"/>
</dbReference>
<dbReference type="InterPro" id="IPR004453">
    <property type="entry name" value="QueG"/>
</dbReference>
<dbReference type="GO" id="GO:0052693">
    <property type="term" value="F:epoxyqueuosine reductase activity"/>
    <property type="evidence" value="ECO:0007669"/>
    <property type="project" value="TreeGrafter"/>
</dbReference>
<dbReference type="InterPro" id="IPR013542">
    <property type="entry name" value="QueG_DUF1730"/>
</dbReference>
<dbReference type="Proteomes" id="UP000031599">
    <property type="component" value="Unassembled WGS sequence"/>
</dbReference>
<dbReference type="PROSITE" id="PS00198">
    <property type="entry name" value="4FE4S_FER_1"/>
    <property type="match status" value="1"/>
</dbReference>
<gene>
    <name evidence="10" type="ORF">DB30_03490</name>
</gene>
<dbReference type="Pfam" id="PF08331">
    <property type="entry name" value="QueG_DUF1730"/>
    <property type="match status" value="1"/>
</dbReference>
<evidence type="ECO:0000256" key="5">
    <source>
        <dbReference type="ARBA" id="ARBA00022785"/>
    </source>
</evidence>
<reference evidence="10 11" key="1">
    <citation type="submission" date="2014-12" db="EMBL/GenBank/DDBJ databases">
        <title>Genome assembly of Enhygromyxa salina DSM 15201.</title>
        <authorList>
            <person name="Sharma G."/>
            <person name="Subramanian S."/>
        </authorList>
    </citation>
    <scope>NUCLEOTIDE SEQUENCE [LARGE SCALE GENOMIC DNA]</scope>
    <source>
        <strain evidence="10 11">DSM 15201</strain>
    </source>
</reference>
<organism evidence="10 11">
    <name type="scientific">Enhygromyxa salina</name>
    <dbReference type="NCBI Taxonomy" id="215803"/>
    <lineage>
        <taxon>Bacteria</taxon>
        <taxon>Pseudomonadati</taxon>
        <taxon>Myxococcota</taxon>
        <taxon>Polyangia</taxon>
        <taxon>Nannocystales</taxon>
        <taxon>Nannocystaceae</taxon>
        <taxon>Enhygromyxa</taxon>
    </lineage>
</organism>
<keyword evidence="7" id="KW-0408">Iron</keyword>
<sequence>MPPTPTAPATLDDETLAVLAAHAEPLGLLQLGAVRLDHPGFAPARASLADYLERGAEGEMAFMSRSESVRMDPSEMLPGAKSALVAVVPYAGEPGPVARYAQWSDYHTELHRRLERLSEHLHARVPGIETLICVDTKPVLERAVAVLAGLGFLGKNGCLIVPGLGSYVLIAVLLTTARWTGTDRSPTYARDQTRAPWDACGSCRLCLEHCPTDAFDSPGKLDPRRCISYLTIEHRGPIPDPLASQMGQRIAGCDVCQEVCPYNRSSTREDRVPASAWLEPPPGHARVPDLARLANVGNNQHRQFVKQTALNRIPRAALRRNAILALGNGQGPASQDEREALRLAMTDPSPELAALARWASARRQVELVE</sequence>
<evidence type="ECO:0000256" key="2">
    <source>
        <dbReference type="ARBA" id="ARBA00022490"/>
    </source>
</evidence>
<feature type="domain" description="4Fe-4S ferredoxin-type" evidence="9">
    <location>
        <begin position="190"/>
        <end position="220"/>
    </location>
</feature>
<protein>
    <submittedName>
        <fullName evidence="10">Epoxyqueuosine (OQ) reductase QueG</fullName>
    </submittedName>
</protein>
<dbReference type="GO" id="GO:0051539">
    <property type="term" value="F:4 iron, 4 sulfur cluster binding"/>
    <property type="evidence" value="ECO:0007669"/>
    <property type="project" value="UniProtKB-KW"/>
</dbReference>
<dbReference type="GO" id="GO:0008616">
    <property type="term" value="P:tRNA queuosine(34) biosynthetic process"/>
    <property type="evidence" value="ECO:0007669"/>
    <property type="project" value="UniProtKB-KW"/>
</dbReference>
<comment type="caution">
    <text evidence="10">The sequence shown here is derived from an EMBL/GenBank/DDBJ whole genome shotgun (WGS) entry which is preliminary data.</text>
</comment>
<dbReference type="GO" id="GO:0046872">
    <property type="term" value="F:metal ion binding"/>
    <property type="evidence" value="ECO:0007669"/>
    <property type="project" value="UniProtKB-KW"/>
</dbReference>
<keyword evidence="5" id="KW-0671">Queuosine biosynthesis</keyword>
<dbReference type="Gene3D" id="3.30.70.20">
    <property type="match status" value="1"/>
</dbReference>
<dbReference type="RefSeq" id="WP_052548503.1">
    <property type="nucleotide sequence ID" value="NZ_JMCC02000027.1"/>
</dbReference>
<keyword evidence="8" id="KW-0411">Iron-sulfur</keyword>
<keyword evidence="4" id="KW-0479">Metal-binding</keyword>
<evidence type="ECO:0000256" key="3">
    <source>
        <dbReference type="ARBA" id="ARBA00022694"/>
    </source>
</evidence>
<dbReference type="PANTHER" id="PTHR30002">
    <property type="entry name" value="EPOXYQUEUOSINE REDUCTASE"/>
    <property type="match status" value="1"/>
</dbReference>
<evidence type="ECO:0000256" key="4">
    <source>
        <dbReference type="ARBA" id="ARBA00022723"/>
    </source>
</evidence>
<dbReference type="AlphaFoldDB" id="A0A0C2DC66"/>
<evidence type="ECO:0000313" key="10">
    <source>
        <dbReference type="EMBL" id="KIG17307.1"/>
    </source>
</evidence>
<dbReference type="PANTHER" id="PTHR30002:SF4">
    <property type="entry name" value="EPOXYQUEUOSINE REDUCTASE"/>
    <property type="match status" value="1"/>
</dbReference>
<dbReference type="EMBL" id="JMCC02000027">
    <property type="protein sequence ID" value="KIG17307.1"/>
    <property type="molecule type" value="Genomic_DNA"/>
</dbReference>
<keyword evidence="6" id="KW-0560">Oxidoreductase</keyword>
<accession>A0A0C2DC66</accession>
<evidence type="ECO:0000259" key="9">
    <source>
        <dbReference type="PROSITE" id="PS51379"/>
    </source>
</evidence>
<dbReference type="PROSITE" id="PS51379">
    <property type="entry name" value="4FE4S_FER_2"/>
    <property type="match status" value="1"/>
</dbReference>
<evidence type="ECO:0000256" key="6">
    <source>
        <dbReference type="ARBA" id="ARBA00023002"/>
    </source>
</evidence>
<evidence type="ECO:0000313" key="11">
    <source>
        <dbReference type="Proteomes" id="UP000031599"/>
    </source>
</evidence>
<keyword evidence="2" id="KW-0963">Cytoplasm</keyword>
<proteinExistence type="predicted"/>
<keyword evidence="3" id="KW-0819">tRNA processing</keyword>
<evidence type="ECO:0000256" key="8">
    <source>
        <dbReference type="ARBA" id="ARBA00023014"/>
    </source>
</evidence>
<evidence type="ECO:0000256" key="1">
    <source>
        <dbReference type="ARBA" id="ARBA00022485"/>
    </source>
</evidence>
<dbReference type="InterPro" id="IPR017900">
    <property type="entry name" value="4Fe4S_Fe_S_CS"/>
</dbReference>
<evidence type="ECO:0000256" key="7">
    <source>
        <dbReference type="ARBA" id="ARBA00023004"/>
    </source>
</evidence>
<keyword evidence="1" id="KW-0004">4Fe-4S</keyword>
<dbReference type="Pfam" id="PF13484">
    <property type="entry name" value="Fer4_16"/>
    <property type="match status" value="1"/>
</dbReference>
<dbReference type="InterPro" id="IPR017896">
    <property type="entry name" value="4Fe4S_Fe-S-bd"/>
</dbReference>
<dbReference type="SUPFAM" id="SSF54862">
    <property type="entry name" value="4Fe-4S ferredoxins"/>
    <property type="match status" value="1"/>
</dbReference>